<gene>
    <name evidence="4" type="ORF">V1634_24600</name>
</gene>
<keyword evidence="2" id="KW-0472">Membrane</keyword>
<name>A0ABU7SJA6_9ACTN</name>
<evidence type="ECO:0000256" key="2">
    <source>
        <dbReference type="SAM" id="Phobius"/>
    </source>
</evidence>
<dbReference type="PROSITE" id="PS51318">
    <property type="entry name" value="TAT"/>
    <property type="match status" value="1"/>
</dbReference>
<accession>A0ABU7SJA6</accession>
<evidence type="ECO:0000313" key="5">
    <source>
        <dbReference type="Proteomes" id="UP001339911"/>
    </source>
</evidence>
<keyword evidence="3" id="KW-0732">Signal</keyword>
<feature type="region of interest" description="Disordered" evidence="1">
    <location>
        <begin position="305"/>
        <end position="354"/>
    </location>
</feature>
<protein>
    <submittedName>
        <fullName evidence="4">LPXTG cell wall anchor domain-containing protein</fullName>
    </submittedName>
</protein>
<evidence type="ECO:0000256" key="1">
    <source>
        <dbReference type="SAM" id="MobiDB-lite"/>
    </source>
</evidence>
<dbReference type="InterPro" id="IPR006311">
    <property type="entry name" value="TAT_signal"/>
</dbReference>
<reference evidence="4 5" key="1">
    <citation type="submission" date="2024-01" db="EMBL/GenBank/DDBJ databases">
        <title>Genome insights into Plantactinospora veratri sp. nov.</title>
        <authorList>
            <person name="Wang L."/>
        </authorList>
    </citation>
    <scope>NUCLEOTIDE SEQUENCE [LARGE SCALE GENOMIC DNA]</scope>
    <source>
        <strain evidence="4 5">NEAU-FHS4</strain>
    </source>
</reference>
<dbReference type="NCBIfam" id="TIGR01167">
    <property type="entry name" value="LPXTG_anchor"/>
    <property type="match status" value="1"/>
</dbReference>
<keyword evidence="5" id="KW-1185">Reference proteome</keyword>
<evidence type="ECO:0000256" key="3">
    <source>
        <dbReference type="SAM" id="SignalP"/>
    </source>
</evidence>
<dbReference type="RefSeq" id="WP_331210241.1">
    <property type="nucleotide sequence ID" value="NZ_JAZGQL010000020.1"/>
</dbReference>
<keyword evidence="2" id="KW-1133">Transmembrane helix</keyword>
<feature type="chain" id="PRO_5047260104" evidence="3">
    <location>
        <begin position="27"/>
        <end position="401"/>
    </location>
</feature>
<keyword evidence="2" id="KW-0812">Transmembrane</keyword>
<feature type="transmembrane region" description="Helical" evidence="2">
    <location>
        <begin position="365"/>
        <end position="384"/>
    </location>
</feature>
<dbReference type="Proteomes" id="UP001339911">
    <property type="component" value="Unassembled WGS sequence"/>
</dbReference>
<dbReference type="InterPro" id="IPR013783">
    <property type="entry name" value="Ig-like_fold"/>
</dbReference>
<dbReference type="EMBL" id="JAZGQL010000020">
    <property type="protein sequence ID" value="MEE6310018.1"/>
    <property type="molecule type" value="Genomic_DNA"/>
</dbReference>
<evidence type="ECO:0000313" key="4">
    <source>
        <dbReference type="EMBL" id="MEE6310018.1"/>
    </source>
</evidence>
<comment type="caution">
    <text evidence="4">The sequence shown here is derived from an EMBL/GenBank/DDBJ whole genome shotgun (WGS) entry which is preliminary data.</text>
</comment>
<proteinExistence type="predicted"/>
<feature type="signal peptide" evidence="3">
    <location>
        <begin position="1"/>
        <end position="26"/>
    </location>
</feature>
<dbReference type="Gene3D" id="2.60.40.10">
    <property type="entry name" value="Immunoglobulins"/>
    <property type="match status" value="1"/>
</dbReference>
<sequence>MKLRTRRLLARAGAGGLALFTSGAMIAIGGAAHADAGADLELTVSSGSVAVGEPLAAHRATALNKGPGDAAGWQFEYDLSGLDDSVVTLGDRLHLGCELTGEKIRCSTMGLAPGHSLAQPTPFTLARVPGKHGKAGSYTVTAVSETDPDQTNNSAKVEVEVPAIGVDLAVYADDVHQVTEEGEFTDRPVPPGGRTLTFGVVANFGDTIAKGVRVRVTLPQYLTFDEVEPGCAYSAGNRTVTCDYDQITLVPADRDTDDSDDVISAVGIVFPVKVAEDAPGPVVARGGEMFSSALAVQDGVDSASVARSRSTGLPEGAKGMSAKQLDDADPADNTDTFRAHIGAPSGDGTGGGGGGLPVTGVQAGLVGGVGAGVVLLGGALFLLARRRRVVLVSPGDEKPAS</sequence>
<organism evidence="4 5">
    <name type="scientific">Plantactinospora veratri</name>
    <dbReference type="NCBI Taxonomy" id="1436122"/>
    <lineage>
        <taxon>Bacteria</taxon>
        <taxon>Bacillati</taxon>
        <taxon>Actinomycetota</taxon>
        <taxon>Actinomycetes</taxon>
        <taxon>Micromonosporales</taxon>
        <taxon>Micromonosporaceae</taxon>
        <taxon>Plantactinospora</taxon>
    </lineage>
</organism>
<feature type="compositionally biased region" description="Gly residues" evidence="1">
    <location>
        <begin position="345"/>
        <end position="354"/>
    </location>
</feature>